<evidence type="ECO:0000313" key="2">
    <source>
        <dbReference type="EMBL" id="TCM68021.1"/>
    </source>
</evidence>
<evidence type="ECO:0000313" key="3">
    <source>
        <dbReference type="Proteomes" id="UP000294963"/>
    </source>
</evidence>
<keyword evidence="3" id="KW-1185">Reference proteome</keyword>
<comment type="caution">
    <text evidence="2">The sequence shown here is derived from an EMBL/GenBank/DDBJ whole genome shotgun (WGS) entry which is preliminary data.</text>
</comment>
<dbReference type="OrthoDB" id="9928478at2"/>
<dbReference type="PROSITE" id="PS51257">
    <property type="entry name" value="PROKAR_LIPOPROTEIN"/>
    <property type="match status" value="1"/>
</dbReference>
<proteinExistence type="predicted"/>
<protein>
    <recommendedName>
        <fullName evidence="4">DUF4252 domain-containing protein</fullName>
    </recommendedName>
</protein>
<feature type="signal peptide" evidence="1">
    <location>
        <begin position="1"/>
        <end position="22"/>
    </location>
</feature>
<dbReference type="Proteomes" id="UP000294963">
    <property type="component" value="Unassembled WGS sequence"/>
</dbReference>
<sequence length="156" mass="17672">MQLNRKKLILGFSLSAALFLTACMSTNSVMFGTSKLNLEYSELQSRTANLFYSNYKDGIGVGVIREIMPNADTHLQPWTKAMLADQEQKRGRPLVEKQHNAITYYEVIDKNANVKILYLFGTNTQNSALQMKFSKFPVDAEVSSAFIQDLNQFKAF</sequence>
<accession>A0A4R1XXW4</accession>
<evidence type="ECO:0008006" key="4">
    <source>
        <dbReference type="Google" id="ProtNLM"/>
    </source>
</evidence>
<gene>
    <name evidence="2" type="ORF">EC844_1063</name>
</gene>
<keyword evidence="1" id="KW-0732">Signal</keyword>
<reference evidence="2 3" key="1">
    <citation type="submission" date="2019-03" db="EMBL/GenBank/DDBJ databases">
        <title>Genomic analyses of the natural microbiome of Caenorhabditis elegans.</title>
        <authorList>
            <person name="Samuel B."/>
        </authorList>
    </citation>
    <scope>NUCLEOTIDE SEQUENCE [LARGE SCALE GENOMIC DNA]</scope>
    <source>
        <strain evidence="2 3">JUb89</strain>
    </source>
</reference>
<name>A0A4R1XXW4_ACICA</name>
<dbReference type="EMBL" id="SLVJ01000006">
    <property type="protein sequence ID" value="TCM68021.1"/>
    <property type="molecule type" value="Genomic_DNA"/>
</dbReference>
<evidence type="ECO:0000256" key="1">
    <source>
        <dbReference type="SAM" id="SignalP"/>
    </source>
</evidence>
<dbReference type="AlphaFoldDB" id="A0A4R1XXW4"/>
<feature type="chain" id="PRO_5020492935" description="DUF4252 domain-containing protein" evidence="1">
    <location>
        <begin position="23"/>
        <end position="156"/>
    </location>
</feature>
<organism evidence="2 3">
    <name type="scientific">Acinetobacter calcoaceticus</name>
    <dbReference type="NCBI Taxonomy" id="471"/>
    <lineage>
        <taxon>Bacteria</taxon>
        <taxon>Pseudomonadati</taxon>
        <taxon>Pseudomonadota</taxon>
        <taxon>Gammaproteobacteria</taxon>
        <taxon>Moraxellales</taxon>
        <taxon>Moraxellaceae</taxon>
        <taxon>Acinetobacter</taxon>
        <taxon>Acinetobacter calcoaceticus/baumannii complex</taxon>
    </lineage>
</organism>